<keyword evidence="2" id="KW-1133">Transmembrane helix</keyword>
<name>A0ABV8VH30_9NOCA</name>
<feature type="compositionally biased region" description="Low complexity" evidence="1">
    <location>
        <begin position="188"/>
        <end position="202"/>
    </location>
</feature>
<keyword evidence="4" id="KW-1185">Reference proteome</keyword>
<evidence type="ECO:0000256" key="1">
    <source>
        <dbReference type="SAM" id="MobiDB-lite"/>
    </source>
</evidence>
<dbReference type="PROSITE" id="PS51257">
    <property type="entry name" value="PROKAR_LIPOPROTEIN"/>
    <property type="match status" value="1"/>
</dbReference>
<evidence type="ECO:0000256" key="2">
    <source>
        <dbReference type="SAM" id="Phobius"/>
    </source>
</evidence>
<gene>
    <name evidence="3" type="ORF">ACFO5K_14610</name>
</gene>
<keyword evidence="2" id="KW-0812">Transmembrane</keyword>
<dbReference type="RefSeq" id="WP_378561841.1">
    <property type="nucleotide sequence ID" value="NZ_JBHSDL010000014.1"/>
</dbReference>
<feature type="transmembrane region" description="Helical" evidence="2">
    <location>
        <begin position="12"/>
        <end position="32"/>
    </location>
</feature>
<dbReference type="Proteomes" id="UP001595844">
    <property type="component" value="Unassembled WGS sequence"/>
</dbReference>
<evidence type="ECO:0000313" key="4">
    <source>
        <dbReference type="Proteomes" id="UP001595844"/>
    </source>
</evidence>
<feature type="region of interest" description="Disordered" evidence="1">
    <location>
        <begin position="60"/>
        <end position="238"/>
    </location>
</feature>
<keyword evidence="2" id="KW-0472">Membrane</keyword>
<evidence type="ECO:0000313" key="3">
    <source>
        <dbReference type="EMBL" id="MFC4375329.1"/>
    </source>
</evidence>
<feature type="compositionally biased region" description="Low complexity" evidence="1">
    <location>
        <begin position="222"/>
        <end position="238"/>
    </location>
</feature>
<feature type="compositionally biased region" description="Low complexity" evidence="1">
    <location>
        <begin position="86"/>
        <end position="103"/>
    </location>
</feature>
<comment type="caution">
    <text evidence="3">The sequence shown here is derived from an EMBL/GenBank/DDBJ whole genome shotgun (WGS) entry which is preliminary data.</text>
</comment>
<proteinExistence type="predicted"/>
<feature type="compositionally biased region" description="Low complexity" evidence="1">
    <location>
        <begin position="113"/>
        <end position="147"/>
    </location>
</feature>
<organism evidence="3 4">
    <name type="scientific">Nocardia halotolerans</name>
    <dbReference type="NCBI Taxonomy" id="1755878"/>
    <lineage>
        <taxon>Bacteria</taxon>
        <taxon>Bacillati</taxon>
        <taxon>Actinomycetota</taxon>
        <taxon>Actinomycetes</taxon>
        <taxon>Mycobacteriales</taxon>
        <taxon>Nocardiaceae</taxon>
        <taxon>Nocardia</taxon>
    </lineage>
</organism>
<sequence>MDDSRAKLVGPAIAVGAVSLGLIVIGACGIGQQDVYVPPPPLQAGLVAAPSPVADEVSSTTSATVAIPPSPTWRIAPYVSPRKPFSLSSTETTSSEQPSASETSPEHPTADATTEPHSPTPTTESWTPEPTTESPPTTTEEQTPTTTRAPDITPPGRTVSPWTPPTAEDQAADSDYPTTRAHDHRPTTTRSPNTTTAPTARAGIRTAPPAPAQVTTTSRMYTHTTETTRSATATTYAR</sequence>
<accession>A0ABV8VH30</accession>
<protein>
    <submittedName>
        <fullName evidence="3">Uncharacterized protein</fullName>
    </submittedName>
</protein>
<dbReference type="EMBL" id="JBHSDL010000014">
    <property type="protein sequence ID" value="MFC4375329.1"/>
    <property type="molecule type" value="Genomic_DNA"/>
</dbReference>
<reference evidence="4" key="1">
    <citation type="journal article" date="2019" name="Int. J. Syst. Evol. Microbiol.">
        <title>The Global Catalogue of Microorganisms (GCM) 10K type strain sequencing project: providing services to taxonomists for standard genome sequencing and annotation.</title>
        <authorList>
            <consortium name="The Broad Institute Genomics Platform"/>
            <consortium name="The Broad Institute Genome Sequencing Center for Infectious Disease"/>
            <person name="Wu L."/>
            <person name="Ma J."/>
        </authorList>
    </citation>
    <scope>NUCLEOTIDE SEQUENCE [LARGE SCALE GENOMIC DNA]</scope>
    <source>
        <strain evidence="4">IBRC-M 10490</strain>
    </source>
</reference>